<protein>
    <submittedName>
        <fullName evidence="1">Uncharacterized protein</fullName>
    </submittedName>
</protein>
<proteinExistence type="predicted"/>
<accession>L7CH86</accession>
<dbReference type="EMBL" id="AMWG01000053">
    <property type="protein sequence ID" value="ELP33624.1"/>
    <property type="molecule type" value="Genomic_DNA"/>
</dbReference>
<organism evidence="1 2">
    <name type="scientific">Rhodopirellula baltica SWK14</name>
    <dbReference type="NCBI Taxonomy" id="993516"/>
    <lineage>
        <taxon>Bacteria</taxon>
        <taxon>Pseudomonadati</taxon>
        <taxon>Planctomycetota</taxon>
        <taxon>Planctomycetia</taxon>
        <taxon>Pirellulales</taxon>
        <taxon>Pirellulaceae</taxon>
        <taxon>Rhodopirellula</taxon>
    </lineage>
</organism>
<reference evidence="1 2" key="1">
    <citation type="journal article" date="2013" name="Mar. Genomics">
        <title>Expression of sulfatases in Rhodopirellula baltica and the diversity of sulfatases in the genus Rhodopirellula.</title>
        <authorList>
            <person name="Wegner C.E."/>
            <person name="Richter-Heitmann T."/>
            <person name="Klindworth A."/>
            <person name="Klockow C."/>
            <person name="Richter M."/>
            <person name="Achstetter T."/>
            <person name="Glockner F.O."/>
            <person name="Harder J."/>
        </authorList>
    </citation>
    <scope>NUCLEOTIDE SEQUENCE [LARGE SCALE GENOMIC DNA]</scope>
    <source>
        <strain evidence="1 2">SWK14</strain>
    </source>
</reference>
<name>L7CH86_RHOBT</name>
<dbReference type="Proteomes" id="UP000010959">
    <property type="component" value="Unassembled WGS sequence"/>
</dbReference>
<evidence type="ECO:0000313" key="2">
    <source>
        <dbReference type="Proteomes" id="UP000010959"/>
    </source>
</evidence>
<sequence>MTGRGLQYTLGILWCRVVPAWCFRYRCMEIVRLGPSSAEGESNDRNATDAYQARKVVSTEELERVQMATLYSGDSSTQSSLQSKDVAANEPTEIAYAVFRVGVTERSFQSENQNESAAQIVGGVWIATRSFIECDLHLQIDLAEHQRWLFAARMIPEERNRGAYSVLLRKLLWAETSSDPSNGRGAEAGEVTQVWAAINPANHRSVRAHAVFKNSSAGRIHLVRVGPLAVAWRGRSSADIAVTMRPKWTWRGSESPLRMTVEPITSQRDSTANSV</sequence>
<comment type="caution">
    <text evidence="1">The sequence shown here is derived from an EMBL/GenBank/DDBJ whole genome shotgun (WGS) entry which is preliminary data.</text>
</comment>
<dbReference type="PATRIC" id="fig|993516.3.peg.2695"/>
<gene>
    <name evidence="1" type="ORF">RBSWK_02526</name>
</gene>
<evidence type="ECO:0000313" key="1">
    <source>
        <dbReference type="EMBL" id="ELP33624.1"/>
    </source>
</evidence>
<dbReference type="AlphaFoldDB" id="L7CH86"/>